<dbReference type="UniPathway" id="UPA00219"/>
<dbReference type="InterPro" id="IPR007235">
    <property type="entry name" value="Glyco_trans_28_C"/>
</dbReference>
<comment type="function">
    <text evidence="1">Cell wall formation. Catalyzes the transfer of a GlcNAc subunit on undecaprenyl-pyrophosphoryl-MurNAc-pentapeptide (lipid intermediate I) to form undecaprenyl-pyrophosphoryl-MurNAc-(pentapeptide)GlcNAc (lipid intermediate II).</text>
</comment>
<comment type="pathway">
    <text evidence="1">Cell wall biogenesis; peptidoglycan biosynthesis.</text>
</comment>
<keyword evidence="1" id="KW-1003">Cell membrane</keyword>
<dbReference type="GO" id="GO:0005975">
    <property type="term" value="P:carbohydrate metabolic process"/>
    <property type="evidence" value="ECO:0007669"/>
    <property type="project" value="InterPro"/>
</dbReference>
<keyword evidence="1" id="KW-0132">Cell division</keyword>
<dbReference type="SUPFAM" id="SSF53756">
    <property type="entry name" value="UDP-Glycosyltransferase/glycogen phosphorylase"/>
    <property type="match status" value="1"/>
</dbReference>
<dbReference type="Pfam" id="PF03033">
    <property type="entry name" value="Glyco_transf_28"/>
    <property type="match status" value="1"/>
</dbReference>
<dbReference type="EMBL" id="CP014691">
    <property type="protein sequence ID" value="AQS88891.1"/>
    <property type="molecule type" value="Genomic_DNA"/>
</dbReference>
<keyword evidence="3" id="KW-1185">Reference proteome</keyword>
<comment type="catalytic activity">
    <reaction evidence="1">
        <text>di-trans,octa-cis-undecaprenyl diphospho-N-acetyl-alpha-D-muramoyl-L-alanyl-D-glutamyl-meso-2,6-diaminopimeloyl-D-alanyl-D-alanine + UDP-N-acetyl-alpha-D-glucosamine = di-trans,octa-cis-undecaprenyl diphospho-[N-acetyl-alpha-D-glucosaminyl-(1-&gt;4)]-N-acetyl-alpha-D-muramoyl-L-alanyl-D-glutamyl-meso-2,6-diaminopimeloyl-D-alanyl-D-alanine + UDP + H(+)</text>
        <dbReference type="Rhea" id="RHEA:31227"/>
        <dbReference type="ChEBI" id="CHEBI:15378"/>
        <dbReference type="ChEBI" id="CHEBI:57705"/>
        <dbReference type="ChEBI" id="CHEBI:58223"/>
        <dbReference type="ChEBI" id="CHEBI:61387"/>
        <dbReference type="ChEBI" id="CHEBI:61388"/>
        <dbReference type="EC" id="2.4.1.227"/>
    </reaction>
</comment>
<dbReference type="PANTHER" id="PTHR21015:SF22">
    <property type="entry name" value="GLYCOSYLTRANSFERASE"/>
    <property type="match status" value="1"/>
</dbReference>
<dbReference type="CDD" id="cd03785">
    <property type="entry name" value="GT28_MurG"/>
    <property type="match status" value="1"/>
</dbReference>
<dbReference type="GO" id="GO:0050511">
    <property type="term" value="F:undecaprenyldiphospho-muramoylpentapeptide beta-N-acetylglucosaminyltransferase activity"/>
    <property type="evidence" value="ECO:0007669"/>
    <property type="project" value="UniProtKB-UniRule"/>
</dbReference>
<keyword evidence="1 2" id="KW-0808">Transferase</keyword>
<dbReference type="AlphaFoldDB" id="A0A1U9KSS7"/>
<dbReference type="Pfam" id="PF04101">
    <property type="entry name" value="Glyco_tran_28_C"/>
    <property type="match status" value="1"/>
</dbReference>
<name>A0A1U9KSS7_9PROT</name>
<gene>
    <name evidence="1" type="primary">murG</name>
    <name evidence="2" type="ORF">A0U93_14270</name>
</gene>
<evidence type="ECO:0000313" key="2">
    <source>
        <dbReference type="EMBL" id="AQS88891.1"/>
    </source>
</evidence>
<reference evidence="2 3" key="1">
    <citation type="submission" date="2016-03" db="EMBL/GenBank/DDBJ databases">
        <title>Acetic acid bacteria sequencing.</title>
        <authorList>
            <person name="Brandt J."/>
            <person name="Jakob F."/>
            <person name="Vogel R.F."/>
        </authorList>
    </citation>
    <scope>NUCLEOTIDE SEQUENCE [LARGE SCALE GENOMIC DNA]</scope>
    <source>
        <strain evidence="2 3">NBRC 101099</strain>
    </source>
</reference>
<dbReference type="GO" id="GO:0051301">
    <property type="term" value="P:cell division"/>
    <property type="evidence" value="ECO:0007669"/>
    <property type="project" value="UniProtKB-KW"/>
</dbReference>
<feature type="binding site" evidence="1">
    <location>
        <position position="296"/>
    </location>
    <ligand>
        <name>UDP-N-acetyl-alpha-D-glucosamine</name>
        <dbReference type="ChEBI" id="CHEBI:57705"/>
    </ligand>
</feature>
<comment type="caution">
    <text evidence="1">Lacks conserved residue(s) required for the propagation of feature annotation.</text>
</comment>
<feature type="binding site" evidence="1">
    <location>
        <position position="128"/>
    </location>
    <ligand>
        <name>UDP-N-acetyl-alpha-D-glucosamine</name>
        <dbReference type="ChEBI" id="CHEBI:57705"/>
    </ligand>
</feature>
<comment type="subcellular location">
    <subcellularLocation>
        <location evidence="1">Cell membrane</location>
        <topology evidence="1">Peripheral membrane protein</topology>
        <orientation evidence="1">Cytoplasmic side</orientation>
    </subcellularLocation>
</comment>
<dbReference type="STRING" id="320497.A0U93_14270"/>
<keyword evidence="1" id="KW-0961">Cell wall biogenesis/degradation</keyword>
<dbReference type="Gene3D" id="3.40.50.2000">
    <property type="entry name" value="Glycogen Phosphorylase B"/>
    <property type="match status" value="2"/>
</dbReference>
<dbReference type="NCBIfam" id="TIGR01133">
    <property type="entry name" value="murG"/>
    <property type="match status" value="1"/>
</dbReference>
<protein>
    <recommendedName>
        <fullName evidence="1">UDP-N-acetylglucosamine--N-acetylmuramyl-(pentapeptide) pyrophosphoryl-undecaprenol N-acetylglucosamine transferase</fullName>
        <ecNumber evidence="1">2.4.1.227</ecNumber>
    </recommendedName>
    <alternativeName>
        <fullName evidence="1">Undecaprenyl-PP-MurNAc-pentapeptide-UDPGlcNAc GlcNAc transferase</fullName>
    </alternativeName>
</protein>
<keyword evidence="1" id="KW-0573">Peptidoglycan synthesis</keyword>
<keyword evidence="1" id="KW-0131">Cell cycle</keyword>
<proteinExistence type="inferred from homology"/>
<feature type="binding site" evidence="1">
    <location>
        <position position="195"/>
    </location>
    <ligand>
        <name>UDP-N-acetyl-alpha-D-glucosamine</name>
        <dbReference type="ChEBI" id="CHEBI:57705"/>
    </ligand>
</feature>
<dbReference type="RefSeq" id="WP_077807942.1">
    <property type="nucleotide sequence ID" value="NZ_BJXS01000001.1"/>
</dbReference>
<keyword evidence="1" id="KW-0472">Membrane</keyword>
<dbReference type="GO" id="GO:0071555">
    <property type="term" value="P:cell wall organization"/>
    <property type="evidence" value="ECO:0007669"/>
    <property type="project" value="UniProtKB-KW"/>
</dbReference>
<dbReference type="KEGG" id="nch:A0U93_14270"/>
<feature type="binding site" evidence="1">
    <location>
        <position position="169"/>
    </location>
    <ligand>
        <name>UDP-N-acetyl-alpha-D-glucosamine</name>
        <dbReference type="ChEBI" id="CHEBI:57705"/>
    </ligand>
</feature>
<dbReference type="OrthoDB" id="9808936at2"/>
<organism evidence="2 3">
    <name type="scientific">Neoasaia chiangmaiensis</name>
    <dbReference type="NCBI Taxonomy" id="320497"/>
    <lineage>
        <taxon>Bacteria</taxon>
        <taxon>Pseudomonadati</taxon>
        <taxon>Pseudomonadota</taxon>
        <taxon>Alphaproteobacteria</taxon>
        <taxon>Acetobacterales</taxon>
        <taxon>Acetobacteraceae</taxon>
        <taxon>Neoasaia</taxon>
    </lineage>
</organism>
<dbReference type="InterPro" id="IPR004276">
    <property type="entry name" value="GlycoTrans_28_N"/>
</dbReference>
<feature type="binding site" evidence="1">
    <location>
        <begin position="12"/>
        <end position="14"/>
    </location>
    <ligand>
        <name>UDP-N-acetyl-alpha-D-glucosamine</name>
        <dbReference type="ChEBI" id="CHEBI:57705"/>
    </ligand>
</feature>
<comment type="similarity">
    <text evidence="1">Belongs to the glycosyltransferase 28 family. MurG subfamily.</text>
</comment>
<dbReference type="GO" id="GO:0009252">
    <property type="term" value="P:peptidoglycan biosynthetic process"/>
    <property type="evidence" value="ECO:0007669"/>
    <property type="project" value="UniProtKB-UniRule"/>
</dbReference>
<sequence length="379" mass="39600">MKRRIVIAAGGTGGHFFPAEALATILAARGHDIVLMTDRRHGRREHGIFADRPQYILEGAGIAGRGLMRKLRGGLALFAGIRAARRLLNDIEADVVVGFGGYPSVPPILGAWLRSKRRRPAIVIHEGNAVLGQANALLARTADVIATSYPVVSKLPRHARTSLTGMPVRPGIEALADAPYAAPAEAIHLLVWGGSLGARVFADIVPAALVALPIGFRSRLHVTQQARAEDVDRVRAAYDGAGIAATIQPFFEAVPKLLQDAHLVIGRAGGSSIAELTIAGRPSILVPLPIAASDEQGANAAELARIGGAWLIRQPAFTVEALLAQLQALLADPAQLAVAAAAARSLAKPHSAELLADLVESTQPVYAAPAAISSSSKTL</sequence>
<dbReference type="PANTHER" id="PTHR21015">
    <property type="entry name" value="UDP-N-ACETYLGLUCOSAMINE--N-ACETYLMURAMYL-(PENTAPEPTIDE) PYROPHOSPHORYL-UNDECAPRENOL N-ACETYLGLUCOSAMINE TRANSFERASE 1"/>
    <property type="match status" value="1"/>
</dbReference>
<accession>A0A1U9KSS7</accession>
<dbReference type="GO" id="GO:0005886">
    <property type="term" value="C:plasma membrane"/>
    <property type="evidence" value="ECO:0007669"/>
    <property type="project" value="UniProtKB-SubCell"/>
</dbReference>
<dbReference type="Proteomes" id="UP000188604">
    <property type="component" value="Chromosome"/>
</dbReference>
<dbReference type="HAMAP" id="MF_00033">
    <property type="entry name" value="MurG"/>
    <property type="match status" value="1"/>
</dbReference>
<dbReference type="EC" id="2.4.1.227" evidence="1"/>
<keyword evidence="1" id="KW-0133">Cell shape</keyword>
<dbReference type="InterPro" id="IPR006009">
    <property type="entry name" value="GlcNAc_MurG"/>
</dbReference>
<evidence type="ECO:0000256" key="1">
    <source>
        <dbReference type="HAMAP-Rule" id="MF_00033"/>
    </source>
</evidence>
<evidence type="ECO:0000313" key="3">
    <source>
        <dbReference type="Proteomes" id="UP000188604"/>
    </source>
</evidence>
<dbReference type="GO" id="GO:0008360">
    <property type="term" value="P:regulation of cell shape"/>
    <property type="evidence" value="ECO:0007669"/>
    <property type="project" value="UniProtKB-KW"/>
</dbReference>
<keyword evidence="1" id="KW-0328">Glycosyltransferase</keyword>